<evidence type="ECO:0000256" key="1">
    <source>
        <dbReference type="SAM" id="Coils"/>
    </source>
</evidence>
<keyword evidence="2" id="KW-1133">Transmembrane helix</keyword>
<keyword evidence="1" id="KW-0175">Coiled coil</keyword>
<dbReference type="Proteomes" id="UP000653305">
    <property type="component" value="Unassembled WGS sequence"/>
</dbReference>
<keyword evidence="2" id="KW-0472">Membrane</keyword>
<keyword evidence="4" id="KW-1185">Reference proteome</keyword>
<dbReference type="EMBL" id="BMAC01000746">
    <property type="protein sequence ID" value="GFQ02415.1"/>
    <property type="molecule type" value="Genomic_DNA"/>
</dbReference>
<reference evidence="3" key="1">
    <citation type="submission" date="2020-07" db="EMBL/GenBank/DDBJ databases">
        <title>Ethylene signaling mediates host invasion by parasitic plants.</title>
        <authorList>
            <person name="Yoshida S."/>
        </authorList>
    </citation>
    <scope>NUCLEOTIDE SEQUENCE</scope>
    <source>
        <strain evidence="3">Okayama</strain>
    </source>
</reference>
<name>A0A830D1Y3_9LAMI</name>
<sequence length="55" mass="6851">MCIRSRQIIPGLLRRCNRFEEECNRFEKELKRKRSREKLLLVAMVVSWIMFYVFK</sequence>
<evidence type="ECO:0000313" key="3">
    <source>
        <dbReference type="EMBL" id="GFQ02415.1"/>
    </source>
</evidence>
<feature type="coiled-coil region" evidence="1">
    <location>
        <begin position="9"/>
        <end position="36"/>
    </location>
</feature>
<proteinExistence type="predicted"/>
<gene>
    <name evidence="3" type="ORF">PHJA_002385400</name>
</gene>
<organism evidence="3 4">
    <name type="scientific">Phtheirospermum japonicum</name>
    <dbReference type="NCBI Taxonomy" id="374723"/>
    <lineage>
        <taxon>Eukaryota</taxon>
        <taxon>Viridiplantae</taxon>
        <taxon>Streptophyta</taxon>
        <taxon>Embryophyta</taxon>
        <taxon>Tracheophyta</taxon>
        <taxon>Spermatophyta</taxon>
        <taxon>Magnoliopsida</taxon>
        <taxon>eudicotyledons</taxon>
        <taxon>Gunneridae</taxon>
        <taxon>Pentapetalae</taxon>
        <taxon>asterids</taxon>
        <taxon>lamiids</taxon>
        <taxon>Lamiales</taxon>
        <taxon>Orobanchaceae</taxon>
        <taxon>Orobanchaceae incertae sedis</taxon>
        <taxon>Phtheirospermum</taxon>
    </lineage>
</organism>
<comment type="caution">
    <text evidence="3">The sequence shown here is derived from an EMBL/GenBank/DDBJ whole genome shotgun (WGS) entry which is preliminary data.</text>
</comment>
<feature type="transmembrane region" description="Helical" evidence="2">
    <location>
        <begin position="38"/>
        <end position="54"/>
    </location>
</feature>
<protein>
    <submittedName>
        <fullName evidence="3">Uncharacterized protein</fullName>
    </submittedName>
</protein>
<evidence type="ECO:0000313" key="4">
    <source>
        <dbReference type="Proteomes" id="UP000653305"/>
    </source>
</evidence>
<keyword evidence="2" id="KW-0812">Transmembrane</keyword>
<dbReference type="AlphaFoldDB" id="A0A830D1Y3"/>
<accession>A0A830D1Y3</accession>
<evidence type="ECO:0000256" key="2">
    <source>
        <dbReference type="SAM" id="Phobius"/>
    </source>
</evidence>